<feature type="transmembrane region" description="Helical" evidence="1">
    <location>
        <begin position="120"/>
        <end position="139"/>
    </location>
</feature>
<dbReference type="Proteomes" id="UP000773469">
    <property type="component" value="Unassembled WGS sequence"/>
</dbReference>
<sequence length="142" mass="15575">MMKNIFDAICAKGLPARDIKNANKVNLLALMWAGSLVLTTYLLKLTPVPATWLIATLFILHSSIGILMTLAFKRFLTQLDEMERKIQLDALALAVGVTIVGFSSYSVLDIANILPDLKASYLIVTLAITYMVGIISGRVRYG</sequence>
<feature type="transmembrane region" description="Helical" evidence="1">
    <location>
        <begin position="25"/>
        <end position="43"/>
    </location>
</feature>
<evidence type="ECO:0000256" key="1">
    <source>
        <dbReference type="SAM" id="Phobius"/>
    </source>
</evidence>
<dbReference type="RefSeq" id="WP_318963742.1">
    <property type="nucleotide sequence ID" value="NZ_JAWWDQ010000005.1"/>
</dbReference>
<name>A0ABQ4P4F0_SHECO</name>
<feature type="transmembrane region" description="Helical" evidence="1">
    <location>
        <begin position="49"/>
        <end position="70"/>
    </location>
</feature>
<gene>
    <name evidence="2" type="ORF">TUM3794_25510</name>
</gene>
<accession>A0ABQ4P4F0</accession>
<keyword evidence="1" id="KW-0472">Membrane</keyword>
<evidence type="ECO:0000313" key="2">
    <source>
        <dbReference type="EMBL" id="GIU42365.1"/>
    </source>
</evidence>
<comment type="caution">
    <text evidence="2">The sequence shown here is derived from an EMBL/GenBank/DDBJ whole genome shotgun (WGS) entry which is preliminary data.</text>
</comment>
<keyword evidence="1" id="KW-0812">Transmembrane</keyword>
<keyword evidence="3" id="KW-1185">Reference proteome</keyword>
<reference evidence="2 3" key="1">
    <citation type="submission" date="2021-05" db="EMBL/GenBank/DDBJ databases">
        <title>Molecular characterization for Shewanella algae harboring chromosomal blaOXA-55-like strains isolated from clinical and environment sample.</title>
        <authorList>
            <person name="Ohama Y."/>
            <person name="Aoki K."/>
            <person name="Harada S."/>
            <person name="Moriya K."/>
            <person name="Ishii Y."/>
            <person name="Tateda K."/>
        </authorList>
    </citation>
    <scope>NUCLEOTIDE SEQUENCE [LARGE SCALE GENOMIC DNA]</scope>
    <source>
        <strain evidence="2 3">MBTL60-118</strain>
    </source>
</reference>
<protein>
    <submittedName>
        <fullName evidence="2">Uncharacterized protein</fullName>
    </submittedName>
</protein>
<dbReference type="EMBL" id="BPEU01000018">
    <property type="protein sequence ID" value="GIU42365.1"/>
    <property type="molecule type" value="Genomic_DNA"/>
</dbReference>
<organism evidence="2 3">
    <name type="scientific">Shewanella colwelliana</name>
    <name type="common">Alteromonas colwelliana</name>
    <dbReference type="NCBI Taxonomy" id="23"/>
    <lineage>
        <taxon>Bacteria</taxon>
        <taxon>Pseudomonadati</taxon>
        <taxon>Pseudomonadota</taxon>
        <taxon>Gammaproteobacteria</taxon>
        <taxon>Alteromonadales</taxon>
        <taxon>Shewanellaceae</taxon>
        <taxon>Shewanella</taxon>
    </lineage>
</organism>
<evidence type="ECO:0000313" key="3">
    <source>
        <dbReference type="Proteomes" id="UP000773469"/>
    </source>
</evidence>
<feature type="transmembrane region" description="Helical" evidence="1">
    <location>
        <begin position="90"/>
        <end position="108"/>
    </location>
</feature>
<keyword evidence="1" id="KW-1133">Transmembrane helix</keyword>
<proteinExistence type="predicted"/>